<dbReference type="PANTHER" id="PTHR11545">
    <property type="entry name" value="RIBOSOMAL PROTEIN L13"/>
    <property type="match status" value="1"/>
</dbReference>
<dbReference type="Pfam" id="PF00572">
    <property type="entry name" value="Ribosomal_L13"/>
    <property type="match status" value="1"/>
</dbReference>
<dbReference type="GO" id="GO:0006412">
    <property type="term" value="P:translation"/>
    <property type="evidence" value="ECO:0007669"/>
    <property type="project" value="InterPro"/>
</dbReference>
<dbReference type="EMBL" id="GG745358">
    <property type="protein sequence ID" value="KNE68828.1"/>
    <property type="molecule type" value="Genomic_DNA"/>
</dbReference>
<dbReference type="VEuPathDB" id="FungiDB:AMAG_13467"/>
<organism evidence="4 5">
    <name type="scientific">Allomyces macrogynus (strain ATCC 38327)</name>
    <name type="common">Allomyces javanicus var. macrogynus</name>
    <dbReference type="NCBI Taxonomy" id="578462"/>
    <lineage>
        <taxon>Eukaryota</taxon>
        <taxon>Fungi</taxon>
        <taxon>Fungi incertae sedis</taxon>
        <taxon>Blastocladiomycota</taxon>
        <taxon>Blastocladiomycetes</taxon>
        <taxon>Blastocladiales</taxon>
        <taxon>Blastocladiaceae</taxon>
        <taxon>Allomyces</taxon>
    </lineage>
</organism>
<keyword evidence="2 4" id="KW-0689">Ribosomal protein</keyword>
<gene>
    <name evidence="4" type="ORF">AMAG_13467</name>
</gene>
<dbReference type="Proteomes" id="UP000054350">
    <property type="component" value="Unassembled WGS sequence"/>
</dbReference>
<dbReference type="HAMAP" id="MF_01366">
    <property type="entry name" value="Ribosomal_uL13"/>
    <property type="match status" value="1"/>
</dbReference>
<dbReference type="GO" id="GO:0005762">
    <property type="term" value="C:mitochondrial large ribosomal subunit"/>
    <property type="evidence" value="ECO:0007669"/>
    <property type="project" value="TreeGrafter"/>
</dbReference>
<dbReference type="GO" id="GO:0003735">
    <property type="term" value="F:structural constituent of ribosome"/>
    <property type="evidence" value="ECO:0007669"/>
    <property type="project" value="InterPro"/>
</dbReference>
<evidence type="ECO:0000256" key="2">
    <source>
        <dbReference type="ARBA" id="ARBA00022980"/>
    </source>
</evidence>
<protein>
    <submittedName>
        <fullName evidence="4">Ribosomal protein L13</fullName>
    </submittedName>
</protein>
<dbReference type="GO" id="GO:0017148">
    <property type="term" value="P:negative regulation of translation"/>
    <property type="evidence" value="ECO:0007669"/>
    <property type="project" value="TreeGrafter"/>
</dbReference>
<reference evidence="4 5" key="1">
    <citation type="submission" date="2009-11" db="EMBL/GenBank/DDBJ databases">
        <title>Annotation of Allomyces macrogynus ATCC 38327.</title>
        <authorList>
            <consortium name="The Broad Institute Genome Sequencing Platform"/>
            <person name="Russ C."/>
            <person name="Cuomo C."/>
            <person name="Burger G."/>
            <person name="Gray M.W."/>
            <person name="Holland P.W.H."/>
            <person name="King N."/>
            <person name="Lang F.B.F."/>
            <person name="Roger A.J."/>
            <person name="Ruiz-Trillo I."/>
            <person name="Young S.K."/>
            <person name="Zeng Q."/>
            <person name="Gargeya S."/>
            <person name="Fitzgerald M."/>
            <person name="Haas B."/>
            <person name="Abouelleil A."/>
            <person name="Alvarado L."/>
            <person name="Arachchi H.M."/>
            <person name="Berlin A."/>
            <person name="Chapman S.B."/>
            <person name="Gearin G."/>
            <person name="Goldberg J."/>
            <person name="Griggs A."/>
            <person name="Gujja S."/>
            <person name="Hansen M."/>
            <person name="Heiman D."/>
            <person name="Howarth C."/>
            <person name="Larimer J."/>
            <person name="Lui A."/>
            <person name="MacDonald P.J.P."/>
            <person name="McCowen C."/>
            <person name="Montmayeur A."/>
            <person name="Murphy C."/>
            <person name="Neiman D."/>
            <person name="Pearson M."/>
            <person name="Priest M."/>
            <person name="Roberts A."/>
            <person name="Saif S."/>
            <person name="Shea T."/>
            <person name="Sisk P."/>
            <person name="Stolte C."/>
            <person name="Sykes S."/>
            <person name="Wortman J."/>
            <person name="Nusbaum C."/>
            <person name="Birren B."/>
        </authorList>
    </citation>
    <scope>NUCLEOTIDE SEQUENCE [LARGE SCALE GENOMIC DNA]</scope>
    <source>
        <strain evidence="4 5">ATCC 38327</strain>
    </source>
</reference>
<dbReference type="SUPFAM" id="SSF52161">
    <property type="entry name" value="Ribosomal protein L13"/>
    <property type="match status" value="1"/>
</dbReference>
<evidence type="ECO:0000256" key="3">
    <source>
        <dbReference type="ARBA" id="ARBA00023274"/>
    </source>
</evidence>
<accession>A0A0L0T1V3</accession>
<keyword evidence="5" id="KW-1185">Reference proteome</keyword>
<name>A0A0L0T1V3_ALLM3</name>
<dbReference type="NCBIfam" id="TIGR01066">
    <property type="entry name" value="rplM_bact"/>
    <property type="match status" value="1"/>
</dbReference>
<proteinExistence type="inferred from homology"/>
<sequence>MSQAVGSTALAYARVWHEVNVANQVLGRVSPEIAKLLMGKHKPIFDPAADCGDYVVVTNAARVRVTGTKAQQKLYRYHTGHPGGLREVPFKDMITKKPTEVIRHAVSGMLPKNRLRDDRMARLLIFPGKDHPYKKNIAKSFVSKTAYRPVIGPDAAADPSLRV</sequence>
<keyword evidence="3" id="KW-0687">Ribonucleoprotein</keyword>
<dbReference type="InterPro" id="IPR036899">
    <property type="entry name" value="Ribosomal_uL13_sf"/>
</dbReference>
<dbReference type="GO" id="GO:0003729">
    <property type="term" value="F:mRNA binding"/>
    <property type="evidence" value="ECO:0007669"/>
    <property type="project" value="TreeGrafter"/>
</dbReference>
<reference evidence="5" key="2">
    <citation type="submission" date="2009-11" db="EMBL/GenBank/DDBJ databases">
        <title>The Genome Sequence of Allomyces macrogynus strain ATCC 38327.</title>
        <authorList>
            <consortium name="The Broad Institute Genome Sequencing Platform"/>
            <person name="Russ C."/>
            <person name="Cuomo C."/>
            <person name="Shea T."/>
            <person name="Young S.K."/>
            <person name="Zeng Q."/>
            <person name="Koehrsen M."/>
            <person name="Haas B."/>
            <person name="Borodovsky M."/>
            <person name="Guigo R."/>
            <person name="Alvarado L."/>
            <person name="Berlin A."/>
            <person name="Borenstein D."/>
            <person name="Chen Z."/>
            <person name="Engels R."/>
            <person name="Freedman E."/>
            <person name="Gellesch M."/>
            <person name="Goldberg J."/>
            <person name="Griggs A."/>
            <person name="Gujja S."/>
            <person name="Heiman D."/>
            <person name="Hepburn T."/>
            <person name="Howarth C."/>
            <person name="Jen D."/>
            <person name="Larson L."/>
            <person name="Lewis B."/>
            <person name="Mehta T."/>
            <person name="Park D."/>
            <person name="Pearson M."/>
            <person name="Roberts A."/>
            <person name="Saif S."/>
            <person name="Shenoy N."/>
            <person name="Sisk P."/>
            <person name="Stolte C."/>
            <person name="Sykes S."/>
            <person name="Walk T."/>
            <person name="White J."/>
            <person name="Yandava C."/>
            <person name="Burger G."/>
            <person name="Gray M.W."/>
            <person name="Holland P.W.H."/>
            <person name="King N."/>
            <person name="Lang F.B.F."/>
            <person name="Roger A.J."/>
            <person name="Ruiz-Trillo I."/>
            <person name="Lander E."/>
            <person name="Nusbaum C."/>
        </authorList>
    </citation>
    <scope>NUCLEOTIDE SEQUENCE [LARGE SCALE GENOMIC DNA]</scope>
    <source>
        <strain evidence="5">ATCC 38327</strain>
    </source>
</reference>
<dbReference type="OMA" id="MNTRHTA"/>
<evidence type="ECO:0000256" key="1">
    <source>
        <dbReference type="ARBA" id="ARBA00006227"/>
    </source>
</evidence>
<dbReference type="Gene3D" id="3.90.1180.10">
    <property type="entry name" value="Ribosomal protein L13"/>
    <property type="match status" value="1"/>
</dbReference>
<evidence type="ECO:0000313" key="4">
    <source>
        <dbReference type="EMBL" id="KNE68828.1"/>
    </source>
</evidence>
<dbReference type="eggNOG" id="KOG3203">
    <property type="taxonomic scope" value="Eukaryota"/>
</dbReference>
<comment type="similarity">
    <text evidence="1">Belongs to the universal ribosomal protein uL13 family.</text>
</comment>
<dbReference type="AlphaFoldDB" id="A0A0L0T1V3"/>
<dbReference type="PIRSF" id="PIRSF002181">
    <property type="entry name" value="Ribosomal_L13"/>
    <property type="match status" value="1"/>
</dbReference>
<dbReference type="InterPro" id="IPR005822">
    <property type="entry name" value="Ribosomal_uL13"/>
</dbReference>
<evidence type="ECO:0000313" key="5">
    <source>
        <dbReference type="Proteomes" id="UP000054350"/>
    </source>
</evidence>
<dbReference type="InterPro" id="IPR005823">
    <property type="entry name" value="Ribosomal_uL13_bac-type"/>
</dbReference>
<dbReference type="CDD" id="cd00392">
    <property type="entry name" value="Ribosomal_L13"/>
    <property type="match status" value="1"/>
</dbReference>
<dbReference type="PANTHER" id="PTHR11545:SF2">
    <property type="entry name" value="LARGE RIBOSOMAL SUBUNIT PROTEIN UL13M"/>
    <property type="match status" value="1"/>
</dbReference>
<dbReference type="STRING" id="578462.A0A0L0T1V3"/>
<dbReference type="OrthoDB" id="274622at2759"/>